<evidence type="ECO:0000256" key="5">
    <source>
        <dbReference type="RuleBase" id="RU003634"/>
    </source>
</evidence>
<dbReference type="Gene3D" id="3.40.50.1370">
    <property type="entry name" value="Aspartate/ornithine carbamoyltransferase"/>
    <property type="match status" value="1"/>
</dbReference>
<evidence type="ECO:0000256" key="1">
    <source>
        <dbReference type="ARBA" id="ARBA00007805"/>
    </source>
</evidence>
<organism evidence="7 8">
    <name type="scientific">Tectimicrobiota bacterium</name>
    <dbReference type="NCBI Taxonomy" id="2528274"/>
    <lineage>
        <taxon>Bacteria</taxon>
        <taxon>Pseudomonadati</taxon>
        <taxon>Nitrospinota/Tectimicrobiota group</taxon>
        <taxon>Candidatus Tectimicrobiota</taxon>
    </lineage>
</organism>
<dbReference type="InterPro" id="IPR002292">
    <property type="entry name" value="Orn/put_carbamltrans"/>
</dbReference>
<evidence type="ECO:0000313" key="7">
    <source>
        <dbReference type="EMBL" id="MBM3222794.1"/>
    </source>
</evidence>
<dbReference type="EMBL" id="VGLS01000056">
    <property type="protein sequence ID" value="MBM3222794.1"/>
    <property type="molecule type" value="Genomic_DNA"/>
</dbReference>
<comment type="caution">
    <text evidence="7">The sequence shown here is derived from an EMBL/GenBank/DDBJ whole genome shotgun (WGS) entry which is preliminary data.</text>
</comment>
<name>A0A938B1D8_UNCTE</name>
<evidence type="ECO:0000259" key="6">
    <source>
        <dbReference type="Pfam" id="PF00185"/>
    </source>
</evidence>
<dbReference type="InterPro" id="IPR006131">
    <property type="entry name" value="Asp_carbamoyltransf_Asp/Orn-bd"/>
</dbReference>
<dbReference type="PANTHER" id="PTHR45753">
    <property type="entry name" value="ORNITHINE CARBAMOYLTRANSFERASE, MITOCHONDRIAL"/>
    <property type="match status" value="1"/>
</dbReference>
<dbReference type="Proteomes" id="UP000712673">
    <property type="component" value="Unassembled WGS sequence"/>
</dbReference>
<dbReference type="SUPFAM" id="SSF53671">
    <property type="entry name" value="Aspartate/ornithine carbamoyltransferase"/>
    <property type="match status" value="1"/>
</dbReference>
<evidence type="ECO:0000256" key="4">
    <source>
        <dbReference type="ARBA" id="ARBA00048772"/>
    </source>
</evidence>
<dbReference type="InterPro" id="IPR006130">
    <property type="entry name" value="Asp/Orn_carbamoylTrfase"/>
</dbReference>
<dbReference type="PANTHER" id="PTHR45753:SF3">
    <property type="entry name" value="ORNITHINE TRANSCARBAMYLASE, MITOCHONDRIAL"/>
    <property type="match status" value="1"/>
</dbReference>
<dbReference type="GO" id="GO:0042450">
    <property type="term" value="P:L-arginine biosynthetic process via ornithine"/>
    <property type="evidence" value="ECO:0007669"/>
    <property type="project" value="TreeGrafter"/>
</dbReference>
<evidence type="ECO:0000256" key="3">
    <source>
        <dbReference type="ARBA" id="ARBA00022679"/>
    </source>
</evidence>
<reference evidence="7" key="1">
    <citation type="submission" date="2019-03" db="EMBL/GenBank/DDBJ databases">
        <title>Lake Tanganyika Metagenome-Assembled Genomes (MAGs).</title>
        <authorList>
            <person name="Tran P."/>
        </authorList>
    </citation>
    <scope>NUCLEOTIDE SEQUENCE</scope>
    <source>
        <strain evidence="7">K_DeepCast_65m_m2_066</strain>
    </source>
</reference>
<dbReference type="Pfam" id="PF00185">
    <property type="entry name" value="OTCace"/>
    <property type="match status" value="1"/>
</dbReference>
<feature type="non-terminal residue" evidence="7">
    <location>
        <position position="1"/>
    </location>
</feature>
<dbReference type="EC" id="2.1.3.3" evidence="2"/>
<dbReference type="GO" id="GO:0004585">
    <property type="term" value="F:ornithine carbamoyltransferase activity"/>
    <property type="evidence" value="ECO:0007669"/>
    <property type="project" value="UniProtKB-EC"/>
</dbReference>
<proteinExistence type="inferred from homology"/>
<dbReference type="AlphaFoldDB" id="A0A938B1D8"/>
<feature type="domain" description="Aspartate/ornithine carbamoyltransferase Asp/Orn-binding" evidence="6">
    <location>
        <begin position="2"/>
        <end position="135"/>
    </location>
</feature>
<comment type="catalytic activity">
    <reaction evidence="4">
        <text>carbamoyl phosphate + L-ornithine = L-citrulline + phosphate + H(+)</text>
        <dbReference type="Rhea" id="RHEA:19513"/>
        <dbReference type="ChEBI" id="CHEBI:15378"/>
        <dbReference type="ChEBI" id="CHEBI:43474"/>
        <dbReference type="ChEBI" id="CHEBI:46911"/>
        <dbReference type="ChEBI" id="CHEBI:57743"/>
        <dbReference type="ChEBI" id="CHEBI:58228"/>
        <dbReference type="EC" id="2.1.3.3"/>
    </reaction>
</comment>
<dbReference type="FunFam" id="3.40.50.1370:FF:000008">
    <property type="entry name" value="Ornithine carbamoyltransferase"/>
    <property type="match status" value="1"/>
</dbReference>
<evidence type="ECO:0000313" key="8">
    <source>
        <dbReference type="Proteomes" id="UP000712673"/>
    </source>
</evidence>
<dbReference type="InterPro" id="IPR036901">
    <property type="entry name" value="Asp/Orn_carbamoylTrfase_sf"/>
</dbReference>
<dbReference type="PRINTS" id="PR00100">
    <property type="entry name" value="AOTCASE"/>
</dbReference>
<dbReference type="GO" id="GO:0016597">
    <property type="term" value="F:amino acid binding"/>
    <property type="evidence" value="ECO:0007669"/>
    <property type="project" value="InterPro"/>
</dbReference>
<evidence type="ECO:0000256" key="2">
    <source>
        <dbReference type="ARBA" id="ARBA00013007"/>
    </source>
</evidence>
<gene>
    <name evidence="7" type="ORF">FJZ47_03180</name>
</gene>
<comment type="similarity">
    <text evidence="1">Belongs to the aspartate/ornithine carbamoyltransferase superfamily. OTCase family.</text>
</comment>
<accession>A0A938B1D8</accession>
<keyword evidence="3 5" id="KW-0808">Transferase</keyword>
<dbReference type="PRINTS" id="PR00102">
    <property type="entry name" value="OTCASE"/>
</dbReference>
<dbReference type="GO" id="GO:0019240">
    <property type="term" value="P:citrulline biosynthetic process"/>
    <property type="evidence" value="ECO:0007669"/>
    <property type="project" value="TreeGrafter"/>
</dbReference>
<protein>
    <recommendedName>
        <fullName evidence="2">ornithine carbamoyltransferase</fullName>
        <ecNumber evidence="2">2.1.3.3</ecNumber>
    </recommendedName>
</protein>
<sequence length="140" mass="15222">GAAQMGLTLTIAAPPDYQPDPTVVQQAQHIAATTGARLTIVTDPQQAVQGADAIYTDVWTSMGQEQETATRQGIFRPYQINDALVAKAPRHAVVMHCLPAHRGEEITAEVFESDRSLVFDEAENRLHAQKALLVFTMLGL</sequence>